<accession>A0A183PGX1</accession>
<proteinExistence type="predicted"/>
<sequence>MTVEKVATEGNMRQLYDTTKKLVRKYNKPERPVKDNEGTPITEIQEQRNRWVEYFEELLNRPGPLNPPDIEAAHTDIIIALTPPMIEEISTAFRQIKSEKAAEPEALKSDKEGTENMRNVLFTKI</sequence>
<organism evidence="2 3">
    <name type="scientific">Schistosoma mattheei</name>
    <dbReference type="NCBI Taxonomy" id="31246"/>
    <lineage>
        <taxon>Eukaryota</taxon>
        <taxon>Metazoa</taxon>
        <taxon>Spiralia</taxon>
        <taxon>Lophotrochozoa</taxon>
        <taxon>Platyhelminthes</taxon>
        <taxon>Trematoda</taxon>
        <taxon>Digenea</taxon>
        <taxon>Strigeidida</taxon>
        <taxon>Schistosomatoidea</taxon>
        <taxon>Schistosomatidae</taxon>
        <taxon>Schistosoma</taxon>
    </lineage>
</organism>
<dbReference type="Proteomes" id="UP000269396">
    <property type="component" value="Unassembled WGS sequence"/>
</dbReference>
<name>A0A183PGX1_9TREM</name>
<dbReference type="AlphaFoldDB" id="A0A183PGX1"/>
<keyword evidence="3" id="KW-1185">Reference proteome</keyword>
<reference evidence="2 3" key="1">
    <citation type="submission" date="2018-11" db="EMBL/GenBank/DDBJ databases">
        <authorList>
            <consortium name="Pathogen Informatics"/>
        </authorList>
    </citation>
    <scope>NUCLEOTIDE SEQUENCE [LARGE SCALE GENOMIC DNA]</scope>
    <source>
        <strain>Denwood</strain>
        <strain evidence="3">Zambia</strain>
    </source>
</reference>
<dbReference type="STRING" id="31246.A0A183PGX1"/>
<gene>
    <name evidence="2" type="ORF">SMTD_LOCUS13610</name>
</gene>
<dbReference type="EMBL" id="UZAL01033707">
    <property type="protein sequence ID" value="VDP63954.1"/>
    <property type="molecule type" value="Genomic_DNA"/>
</dbReference>
<feature type="compositionally biased region" description="Basic and acidic residues" evidence="1">
    <location>
        <begin position="99"/>
        <end position="115"/>
    </location>
</feature>
<evidence type="ECO:0000256" key="1">
    <source>
        <dbReference type="SAM" id="MobiDB-lite"/>
    </source>
</evidence>
<evidence type="ECO:0000313" key="2">
    <source>
        <dbReference type="EMBL" id="VDP63954.1"/>
    </source>
</evidence>
<feature type="region of interest" description="Disordered" evidence="1">
    <location>
        <begin position="99"/>
        <end position="125"/>
    </location>
</feature>
<protein>
    <submittedName>
        <fullName evidence="2">Uncharacterized protein</fullName>
    </submittedName>
</protein>
<evidence type="ECO:0000313" key="3">
    <source>
        <dbReference type="Proteomes" id="UP000269396"/>
    </source>
</evidence>